<feature type="region of interest" description="Disordered" evidence="4">
    <location>
        <begin position="312"/>
        <end position="335"/>
    </location>
</feature>
<dbReference type="Gene3D" id="1.10.260.40">
    <property type="entry name" value="lambda repressor-like DNA-binding domains"/>
    <property type="match status" value="1"/>
</dbReference>
<dbReference type="InterPro" id="IPR010982">
    <property type="entry name" value="Lambda_DNA-bd_dom_sf"/>
</dbReference>
<gene>
    <name evidence="6" type="ORF">TSACC_2935</name>
</gene>
<evidence type="ECO:0000256" key="2">
    <source>
        <dbReference type="ARBA" id="ARBA00023125"/>
    </source>
</evidence>
<keyword evidence="3" id="KW-0804">Transcription</keyword>
<dbReference type="Proteomes" id="UP000076023">
    <property type="component" value="Unassembled WGS sequence"/>
</dbReference>
<dbReference type="AlphaFoldDB" id="A0A146G780"/>
<dbReference type="InterPro" id="IPR000843">
    <property type="entry name" value="HTH_LacI"/>
</dbReference>
<name>A0A146G780_TERSA</name>
<evidence type="ECO:0000256" key="1">
    <source>
        <dbReference type="ARBA" id="ARBA00023015"/>
    </source>
</evidence>
<dbReference type="PANTHER" id="PTHR30146">
    <property type="entry name" value="LACI-RELATED TRANSCRIPTIONAL REPRESSOR"/>
    <property type="match status" value="1"/>
</dbReference>
<dbReference type="InParanoid" id="A0A146G780"/>
<keyword evidence="7" id="KW-1185">Reference proteome</keyword>
<dbReference type="EMBL" id="BDCO01000002">
    <property type="protein sequence ID" value="GAT32536.1"/>
    <property type="molecule type" value="Genomic_DNA"/>
</dbReference>
<dbReference type="GO" id="GO:0000976">
    <property type="term" value="F:transcription cis-regulatory region binding"/>
    <property type="evidence" value="ECO:0007669"/>
    <property type="project" value="TreeGrafter"/>
</dbReference>
<dbReference type="GO" id="GO:0003700">
    <property type="term" value="F:DNA-binding transcription factor activity"/>
    <property type="evidence" value="ECO:0007669"/>
    <property type="project" value="TreeGrafter"/>
</dbReference>
<evidence type="ECO:0000313" key="6">
    <source>
        <dbReference type="EMBL" id="GAT32536.1"/>
    </source>
</evidence>
<reference evidence="7" key="1">
    <citation type="journal article" date="2017" name="Genome Announc.">
        <title>Draft Genome Sequence of Terrimicrobium sacchariphilum NM-5T, a Facultative Anaerobic Soil Bacterium of the Class Spartobacteria.</title>
        <authorList>
            <person name="Qiu Y.L."/>
            <person name="Tourlousse D.M."/>
            <person name="Matsuura N."/>
            <person name="Ohashi A."/>
            <person name="Sekiguchi Y."/>
        </authorList>
    </citation>
    <scope>NUCLEOTIDE SEQUENCE [LARGE SCALE GENOMIC DNA]</scope>
    <source>
        <strain evidence="7">NM-5</strain>
    </source>
</reference>
<protein>
    <submittedName>
        <fullName evidence="6">LacI family transcriptional regulator</fullName>
    </submittedName>
</protein>
<evidence type="ECO:0000313" key="7">
    <source>
        <dbReference type="Proteomes" id="UP000076023"/>
    </source>
</evidence>
<organism evidence="6 7">
    <name type="scientific">Terrimicrobium sacchariphilum</name>
    <dbReference type="NCBI Taxonomy" id="690879"/>
    <lineage>
        <taxon>Bacteria</taxon>
        <taxon>Pseudomonadati</taxon>
        <taxon>Verrucomicrobiota</taxon>
        <taxon>Terrimicrobiia</taxon>
        <taxon>Terrimicrobiales</taxon>
        <taxon>Terrimicrobiaceae</taxon>
        <taxon>Terrimicrobium</taxon>
    </lineage>
</organism>
<comment type="caution">
    <text evidence="6">The sequence shown here is derived from an EMBL/GenBank/DDBJ whole genome shotgun (WGS) entry which is preliminary data.</text>
</comment>
<sequence length="335" mass="37508">MQNHPNIPVATRERIQEIARKLGYQPDPMLSALAVYRRQQSPRVFQGTLAWLGNTLPHYDWRKIPIFQQNYEGAVACAQSHGYTVEVFDLQTPDISPQRMAGILRSRNITGIFVAPQPKPYATLDFPWEHFSAVTFGFTLLQPLLHCVAATQYRATLQTMQRMRGLGYKRIAFASSLLQDERVDHNCLAAYLAEMAIHGEKPLLTPLKPGWTTPENLSAWMREVRPEAAVISLDVRDMLIEAGFRFPRDVAIACPMMFEPNGPLAGVCENSRLVGEASADFLVAMIQRGERGVPPVPQRLLIEGTWVEGTTLPPLRPAPAAKRKTAARTGKSRRV</sequence>
<feature type="compositionally biased region" description="Basic residues" evidence="4">
    <location>
        <begin position="321"/>
        <end position="335"/>
    </location>
</feature>
<dbReference type="STRING" id="690879.TSACC_2935"/>
<dbReference type="CDD" id="cd01392">
    <property type="entry name" value="HTH_LacI"/>
    <property type="match status" value="1"/>
</dbReference>
<dbReference type="Gene3D" id="3.40.50.2300">
    <property type="match status" value="2"/>
</dbReference>
<keyword evidence="2" id="KW-0238">DNA-binding</keyword>
<dbReference type="PANTHER" id="PTHR30146:SF109">
    <property type="entry name" value="HTH-TYPE TRANSCRIPTIONAL REGULATOR GALS"/>
    <property type="match status" value="1"/>
</dbReference>
<dbReference type="InterPro" id="IPR028082">
    <property type="entry name" value="Peripla_BP_I"/>
</dbReference>
<proteinExistence type="predicted"/>
<accession>A0A146G780</accession>
<keyword evidence="1" id="KW-0805">Transcription regulation</keyword>
<evidence type="ECO:0000256" key="4">
    <source>
        <dbReference type="SAM" id="MobiDB-lite"/>
    </source>
</evidence>
<dbReference type="PROSITE" id="PS50932">
    <property type="entry name" value="HTH_LACI_2"/>
    <property type="match status" value="1"/>
</dbReference>
<evidence type="ECO:0000259" key="5">
    <source>
        <dbReference type="PROSITE" id="PS50932"/>
    </source>
</evidence>
<feature type="domain" description="HTH lacI-type" evidence="5">
    <location>
        <begin position="1"/>
        <end position="35"/>
    </location>
</feature>
<dbReference type="SUPFAM" id="SSF53822">
    <property type="entry name" value="Periplasmic binding protein-like I"/>
    <property type="match status" value="1"/>
</dbReference>
<evidence type="ECO:0000256" key="3">
    <source>
        <dbReference type="ARBA" id="ARBA00023163"/>
    </source>
</evidence>